<organism evidence="1 2">
    <name type="scientific">Prorocentrum cordatum</name>
    <dbReference type="NCBI Taxonomy" id="2364126"/>
    <lineage>
        <taxon>Eukaryota</taxon>
        <taxon>Sar</taxon>
        <taxon>Alveolata</taxon>
        <taxon>Dinophyceae</taxon>
        <taxon>Prorocentrales</taxon>
        <taxon>Prorocentraceae</taxon>
        <taxon>Prorocentrum</taxon>
    </lineage>
</organism>
<reference evidence="1" key="1">
    <citation type="submission" date="2023-10" db="EMBL/GenBank/DDBJ databases">
        <authorList>
            <person name="Chen Y."/>
            <person name="Shah S."/>
            <person name="Dougan E. K."/>
            <person name="Thang M."/>
            <person name="Chan C."/>
        </authorList>
    </citation>
    <scope>NUCLEOTIDE SEQUENCE [LARGE SCALE GENOMIC DNA]</scope>
</reference>
<keyword evidence="2" id="KW-1185">Reference proteome</keyword>
<dbReference type="Proteomes" id="UP001189429">
    <property type="component" value="Unassembled WGS sequence"/>
</dbReference>
<evidence type="ECO:0000313" key="2">
    <source>
        <dbReference type="Proteomes" id="UP001189429"/>
    </source>
</evidence>
<protein>
    <submittedName>
        <fullName evidence="1">Uncharacterized protein</fullName>
    </submittedName>
</protein>
<name>A0ABN9XP90_9DINO</name>
<evidence type="ECO:0000313" key="1">
    <source>
        <dbReference type="EMBL" id="CAK0900393.1"/>
    </source>
</evidence>
<comment type="caution">
    <text evidence="1">The sequence shown here is derived from an EMBL/GenBank/DDBJ whole genome shotgun (WGS) entry which is preliminary data.</text>
</comment>
<proteinExistence type="predicted"/>
<sequence>MTEREKTEELALGIEDLVCRRCSDAKRKPEERVQTVLAIEATFSGRSRASATNCPIEATSRNSQGRMACQKRRPWMGQMDLLKSPARWASAHVATRNLLLSGPAEGAGTSGAQAG</sequence>
<dbReference type="EMBL" id="CAUYUJ010020771">
    <property type="protein sequence ID" value="CAK0900393.1"/>
    <property type="molecule type" value="Genomic_DNA"/>
</dbReference>
<gene>
    <name evidence="1" type="ORF">PCOR1329_LOCUS77681</name>
</gene>
<accession>A0ABN9XP90</accession>